<protein>
    <submittedName>
        <fullName evidence="1">Uncharacterized protein</fullName>
    </submittedName>
</protein>
<accession>A0A9D4R3E4</accession>
<reference evidence="1" key="2">
    <citation type="submission" date="2020-11" db="EMBL/GenBank/DDBJ databases">
        <authorList>
            <person name="McCartney M.A."/>
            <person name="Auch B."/>
            <person name="Kono T."/>
            <person name="Mallez S."/>
            <person name="Becker A."/>
            <person name="Gohl D.M."/>
            <person name="Silverstein K.A.T."/>
            <person name="Koren S."/>
            <person name="Bechman K.B."/>
            <person name="Herman A."/>
            <person name="Abrahante J.E."/>
            <person name="Garbe J."/>
        </authorList>
    </citation>
    <scope>NUCLEOTIDE SEQUENCE</scope>
    <source>
        <strain evidence="1">Duluth1</strain>
        <tissue evidence="1">Whole animal</tissue>
    </source>
</reference>
<reference evidence="1" key="1">
    <citation type="journal article" date="2019" name="bioRxiv">
        <title>The Genome of the Zebra Mussel, Dreissena polymorpha: A Resource for Invasive Species Research.</title>
        <authorList>
            <person name="McCartney M.A."/>
            <person name="Auch B."/>
            <person name="Kono T."/>
            <person name="Mallez S."/>
            <person name="Zhang Y."/>
            <person name="Obille A."/>
            <person name="Becker A."/>
            <person name="Abrahante J.E."/>
            <person name="Garbe J."/>
            <person name="Badalamenti J.P."/>
            <person name="Herman A."/>
            <person name="Mangelson H."/>
            <person name="Liachko I."/>
            <person name="Sullivan S."/>
            <person name="Sone E.D."/>
            <person name="Koren S."/>
            <person name="Silverstein K.A.T."/>
            <person name="Beckman K.B."/>
            <person name="Gohl D.M."/>
        </authorList>
    </citation>
    <scope>NUCLEOTIDE SEQUENCE</scope>
    <source>
        <strain evidence="1">Duluth1</strain>
        <tissue evidence="1">Whole animal</tissue>
    </source>
</reference>
<organism evidence="1 2">
    <name type="scientific">Dreissena polymorpha</name>
    <name type="common">Zebra mussel</name>
    <name type="synonym">Mytilus polymorpha</name>
    <dbReference type="NCBI Taxonomy" id="45954"/>
    <lineage>
        <taxon>Eukaryota</taxon>
        <taxon>Metazoa</taxon>
        <taxon>Spiralia</taxon>
        <taxon>Lophotrochozoa</taxon>
        <taxon>Mollusca</taxon>
        <taxon>Bivalvia</taxon>
        <taxon>Autobranchia</taxon>
        <taxon>Heteroconchia</taxon>
        <taxon>Euheterodonta</taxon>
        <taxon>Imparidentia</taxon>
        <taxon>Neoheterodontei</taxon>
        <taxon>Myida</taxon>
        <taxon>Dreissenoidea</taxon>
        <taxon>Dreissenidae</taxon>
        <taxon>Dreissena</taxon>
    </lineage>
</organism>
<dbReference type="AlphaFoldDB" id="A0A9D4R3E4"/>
<keyword evidence="2" id="KW-1185">Reference proteome</keyword>
<dbReference type="Proteomes" id="UP000828390">
    <property type="component" value="Unassembled WGS sequence"/>
</dbReference>
<sequence length="108" mass="12614">MCRKQMPRVASRKMAVSRKTMIFKKRGLNPYGLTMHDIMQFLLTWTSISQKLNVKEFDFMPDTGVALLLQSQALLTYNASSNIQLMKGKRYKWRRQQLFQPPSPSLLC</sequence>
<proteinExistence type="predicted"/>
<evidence type="ECO:0000313" key="1">
    <source>
        <dbReference type="EMBL" id="KAH3853621.1"/>
    </source>
</evidence>
<evidence type="ECO:0000313" key="2">
    <source>
        <dbReference type="Proteomes" id="UP000828390"/>
    </source>
</evidence>
<dbReference type="EMBL" id="JAIWYP010000003">
    <property type="protein sequence ID" value="KAH3853621.1"/>
    <property type="molecule type" value="Genomic_DNA"/>
</dbReference>
<comment type="caution">
    <text evidence="1">The sequence shown here is derived from an EMBL/GenBank/DDBJ whole genome shotgun (WGS) entry which is preliminary data.</text>
</comment>
<gene>
    <name evidence="1" type="ORF">DPMN_096152</name>
</gene>
<name>A0A9D4R3E4_DREPO</name>